<dbReference type="PANTHER" id="PTHR47633:SF4">
    <property type="entry name" value="MYOPALLADIN ISOFORM X1"/>
    <property type="match status" value="1"/>
</dbReference>
<keyword evidence="2" id="KW-0963">Cytoplasm</keyword>
<feature type="region of interest" description="Disordered" evidence="5">
    <location>
        <begin position="161"/>
        <end position="249"/>
    </location>
</feature>
<dbReference type="GO" id="GO:0005737">
    <property type="term" value="C:cytoplasm"/>
    <property type="evidence" value="ECO:0007669"/>
    <property type="project" value="UniProtKB-SubCell"/>
</dbReference>
<feature type="domain" description="Ig-like" evidence="6">
    <location>
        <begin position="874"/>
        <end position="969"/>
    </location>
</feature>
<feature type="compositionally biased region" description="Basic and acidic residues" evidence="5">
    <location>
        <begin position="1187"/>
        <end position="1230"/>
    </location>
</feature>
<feature type="compositionally biased region" description="Basic and acidic residues" evidence="5">
    <location>
        <begin position="1310"/>
        <end position="1326"/>
    </location>
</feature>
<feature type="domain" description="Ig-like" evidence="6">
    <location>
        <begin position="567"/>
        <end position="654"/>
    </location>
</feature>
<dbReference type="STRING" id="283909.R7TQ54"/>
<feature type="compositionally biased region" description="Basic and acidic residues" evidence="5">
    <location>
        <begin position="1382"/>
        <end position="1398"/>
    </location>
</feature>
<dbReference type="EMBL" id="KB308943">
    <property type="protein sequence ID" value="ELT96028.1"/>
    <property type="molecule type" value="Genomic_DNA"/>
</dbReference>
<organism evidence="7">
    <name type="scientific">Capitella teleta</name>
    <name type="common">Polychaete worm</name>
    <dbReference type="NCBI Taxonomy" id="283909"/>
    <lineage>
        <taxon>Eukaryota</taxon>
        <taxon>Metazoa</taxon>
        <taxon>Spiralia</taxon>
        <taxon>Lophotrochozoa</taxon>
        <taxon>Annelida</taxon>
        <taxon>Polychaeta</taxon>
        <taxon>Sedentaria</taxon>
        <taxon>Scolecida</taxon>
        <taxon>Capitellidae</taxon>
        <taxon>Capitella</taxon>
    </lineage>
</organism>
<dbReference type="Gene3D" id="2.60.40.10">
    <property type="entry name" value="Immunoglobulins"/>
    <property type="match status" value="9"/>
</dbReference>
<feature type="compositionally biased region" description="Basic and acidic residues" evidence="5">
    <location>
        <begin position="1262"/>
        <end position="1278"/>
    </location>
</feature>
<feature type="compositionally biased region" description="Basic and acidic residues" evidence="5">
    <location>
        <begin position="1334"/>
        <end position="1350"/>
    </location>
</feature>
<evidence type="ECO:0000313" key="8">
    <source>
        <dbReference type="EnsemblMetazoa" id="CapteP227990"/>
    </source>
</evidence>
<feature type="compositionally biased region" description="Basic and acidic residues" evidence="5">
    <location>
        <begin position="1478"/>
        <end position="1585"/>
    </location>
</feature>
<feature type="compositionally biased region" description="Basic and acidic residues" evidence="5">
    <location>
        <begin position="1406"/>
        <end position="1422"/>
    </location>
</feature>
<dbReference type="SMART" id="SM00408">
    <property type="entry name" value="IGc2"/>
    <property type="match status" value="6"/>
</dbReference>
<keyword evidence="9" id="KW-1185">Reference proteome</keyword>
<gene>
    <name evidence="7" type="ORF">CAPTEDRAFT_227990</name>
</gene>
<dbReference type="PANTHER" id="PTHR47633">
    <property type="entry name" value="IMMUNOGLOBULIN"/>
    <property type="match status" value="1"/>
</dbReference>
<protein>
    <recommendedName>
        <fullName evidence="6">Ig-like domain-containing protein</fullName>
    </recommendedName>
</protein>
<keyword evidence="3" id="KW-1015">Disulfide bond</keyword>
<feature type="compositionally biased region" description="Basic and acidic residues" evidence="5">
    <location>
        <begin position="1430"/>
        <end position="1446"/>
    </location>
</feature>
<dbReference type="InterPro" id="IPR007110">
    <property type="entry name" value="Ig-like_dom"/>
</dbReference>
<feature type="compositionally biased region" description="Basic and acidic residues" evidence="5">
    <location>
        <begin position="1073"/>
        <end position="1097"/>
    </location>
</feature>
<evidence type="ECO:0000256" key="2">
    <source>
        <dbReference type="ARBA" id="ARBA00022490"/>
    </source>
</evidence>
<comment type="subcellular location">
    <subcellularLocation>
        <location evidence="1">Cytoplasm</location>
    </subcellularLocation>
</comment>
<evidence type="ECO:0000313" key="7">
    <source>
        <dbReference type="EMBL" id="ELT96028.1"/>
    </source>
</evidence>
<feature type="compositionally biased region" description="Basic and acidic residues" evidence="5">
    <location>
        <begin position="1131"/>
        <end position="1180"/>
    </location>
</feature>
<feature type="compositionally biased region" description="Basic and acidic residues" evidence="5">
    <location>
        <begin position="1454"/>
        <end position="1470"/>
    </location>
</feature>
<dbReference type="PROSITE" id="PS50835">
    <property type="entry name" value="IG_LIKE"/>
    <property type="match status" value="6"/>
</dbReference>
<feature type="compositionally biased region" description="Acidic residues" evidence="5">
    <location>
        <begin position="1121"/>
        <end position="1130"/>
    </location>
</feature>
<feature type="compositionally biased region" description="Basic and acidic residues" evidence="5">
    <location>
        <begin position="1238"/>
        <end position="1254"/>
    </location>
</feature>
<feature type="compositionally biased region" description="Basic and acidic residues" evidence="5">
    <location>
        <begin position="220"/>
        <end position="236"/>
    </location>
</feature>
<dbReference type="InterPro" id="IPR013098">
    <property type="entry name" value="Ig_I-set"/>
</dbReference>
<reference evidence="7 9" key="2">
    <citation type="journal article" date="2013" name="Nature">
        <title>Insights into bilaterian evolution from three spiralian genomes.</title>
        <authorList>
            <person name="Simakov O."/>
            <person name="Marletaz F."/>
            <person name="Cho S.J."/>
            <person name="Edsinger-Gonzales E."/>
            <person name="Havlak P."/>
            <person name="Hellsten U."/>
            <person name="Kuo D.H."/>
            <person name="Larsson T."/>
            <person name="Lv J."/>
            <person name="Arendt D."/>
            <person name="Savage R."/>
            <person name="Osoegawa K."/>
            <person name="de Jong P."/>
            <person name="Grimwood J."/>
            <person name="Chapman J.A."/>
            <person name="Shapiro H."/>
            <person name="Aerts A."/>
            <person name="Otillar R.P."/>
            <person name="Terry A.Y."/>
            <person name="Boore J.L."/>
            <person name="Grigoriev I.V."/>
            <person name="Lindberg D.R."/>
            <person name="Seaver E.C."/>
            <person name="Weisblat D.A."/>
            <person name="Putnam N.H."/>
            <person name="Rokhsar D.S."/>
        </authorList>
    </citation>
    <scope>NUCLEOTIDE SEQUENCE</scope>
    <source>
        <strain evidence="7 9">I ESC-2004</strain>
    </source>
</reference>
<feature type="compositionally biased region" description="Polar residues" evidence="5">
    <location>
        <begin position="852"/>
        <end position="863"/>
    </location>
</feature>
<dbReference type="FunFam" id="2.60.40.10:FF:000032">
    <property type="entry name" value="palladin isoform X1"/>
    <property type="match status" value="1"/>
</dbReference>
<dbReference type="EnsemblMetazoa" id="CapteT227990">
    <property type="protein sequence ID" value="CapteP227990"/>
    <property type="gene ID" value="CapteG227990"/>
</dbReference>
<dbReference type="CDD" id="cd00096">
    <property type="entry name" value="Ig"/>
    <property type="match status" value="2"/>
</dbReference>
<reference evidence="9" key="1">
    <citation type="submission" date="2012-12" db="EMBL/GenBank/DDBJ databases">
        <authorList>
            <person name="Hellsten U."/>
            <person name="Grimwood J."/>
            <person name="Chapman J.A."/>
            <person name="Shapiro H."/>
            <person name="Aerts A."/>
            <person name="Otillar R.P."/>
            <person name="Terry A.Y."/>
            <person name="Boore J.L."/>
            <person name="Simakov O."/>
            <person name="Marletaz F."/>
            <person name="Cho S.-J."/>
            <person name="Edsinger-Gonzales E."/>
            <person name="Havlak P."/>
            <person name="Kuo D.-H."/>
            <person name="Larsson T."/>
            <person name="Lv J."/>
            <person name="Arendt D."/>
            <person name="Savage R."/>
            <person name="Osoegawa K."/>
            <person name="de Jong P."/>
            <person name="Lindberg D.R."/>
            <person name="Seaver E.C."/>
            <person name="Weisblat D.A."/>
            <person name="Putnam N.H."/>
            <person name="Grigoriev I.V."/>
            <person name="Rokhsar D.S."/>
        </authorList>
    </citation>
    <scope>NUCLEOTIDE SEQUENCE</scope>
    <source>
        <strain evidence="9">I ESC-2004</strain>
    </source>
</reference>
<feature type="compositionally biased region" description="Low complexity" evidence="5">
    <location>
        <begin position="175"/>
        <end position="206"/>
    </location>
</feature>
<dbReference type="SUPFAM" id="SSF48726">
    <property type="entry name" value="Immunoglobulin"/>
    <property type="match status" value="9"/>
</dbReference>
<keyword evidence="4" id="KW-0393">Immunoglobulin domain</keyword>
<sequence>MSSSLGSSSLRGSLGLGGLSGGRSISAGAAGKLGDVFANSKYEGDFSTGGSGLSRALSVDRDIGMSAKDPIYIGDREEVILGYAKIRTPDVSFRDSHQHVSLQRGVSPSPARVPRQYYESEDFGLNDVDDHRIPRARTRVSRYSAHSRADLDDYDDMPRVRLEPQKYGGGRMYRSSSVCPESRSSSFLSEGRSTSIRSEGRSSSIRSEGRSPSYRPSGLNRRDSMEDLEFSIDRSRNRSRTPMRSTSYSHIRAHGQVDQGAIEREVRARRSASMCRVDDDNDDYIPVRARNSVMGLTRRSMSRSRSVGPRDFGSNQHDSFIYSTADSFKPSDIHMVVLPSGKKAVTHTRLAMPGFGGRDDRMDLDALAFRTRHLQSTIHSLEDFVRRNRSLFPEETMIEQSLSLYRLPEQQLRHIGASTDAEIYGCKVREKLIVPHGSDVTSILMKHYGKKNDFDIEYRDHDHLRKHIKTVQSLDEEQMRLNFRKQVEDEFERKRPRRGLDDSRKEYESRRDRLTNDYIKSVYANSGLDYDSLYSRRSSVDRLSSTDQEPSGRSQTRKKKKVFDSSPAFTAKLRPKRCSEGHSVRFNCSVSGMPAPDVTWYKGNRMIGGGRFNITNEYGLCSLEISKVKKDDEGQITAKATNSEGEVSCSATLEVVDGEGEGRARPKLACKPSFMVEAHNAWAQIGQRAVLEAAATGSPMPTFKWMKDNYTVFDTERITVYSDDLGNTKLSIRQLKPDDAGLYFCVAENDHGKAKCAATLRVVGKDQFHEHERKQSDVADIKPKEYTPFKLREWSPTRRREHSPGKTREFSPISRRKFAPADLEFDDDNFGFERPSGSKREPREPMEVESEPITSESRPTQENAAPGKKKGSKPRFVQVPPAEISVHEGEPLTLRCVVDGEPRPIGRLFGRQGMLHLIMLFCLVTWHKGARELIYTNRHRVLNDGDSFMMQIKSTLSTDHGEFTVEAENEFGKIRGTIWVKILPPREEEDDEELERKKMEFEIERGKMPPMFIKRLPREREIHEGDDLEIGCIIEEVKTRESVRPKQPSDVTDGETPEPVPVAEEDIAPTKKAPVEEKAPQAEEQEKKPTDSDKKAAEVIAETLLAQATADAEKVMKEEKPEEEEPEVVEEPIKKEEKAPKEEQAPASKDEPAEEPHITDENKPAEESAKPVEAPSKEQVESSSEEPMTKAEEPKEDAEPKVEEKQPVEEPAIEEPKKKSKKDKEPKQEDSVDEPATEEPKKKSKKDKEPKKEDSVDEPATEEPKKKSKKDKEPKKEDSVDEPATEEPKKKSKKDKEPKKEDSVDEPATEEPKKKSKKDKEPKKEDSVDEPATEEPKKKSKKDKEPKKEDSVDEPATEEPKKKSKKDKEPKKEDSVDEPATEEPKKKSKKDKEPKKEDSVDEPATEEPKKKSKKDKEPKKEDSVDEPATEEPKKKSKKDKEPKKEDSVDEPATEEPKKKSKKDKEPKKEDSVDEPATEEPKKEEAPIEEDMVQKVETPNKETPKEETPKEEAPKEEAPIEEEAVQKVEAPKEEAPKEEAPIEEEAVQKVEAPKEEAPKEEAPKEEAPKQEAPKEEAPKEECEISKEDGAQRYSLEIYEFNMEDRGEYSVTAKNPLQTVKSKCIVNMLGAEPFEVPSEESKPESPAFENPDHPIEVRFEEDNAILECVLKSVAETICKWMKNDKEIKTSDKFQMVTEKSVVRLIIVGLKPEDAGDYTLSAVNPAGTLKATAPLKGETALTYHQQLHEFGSPYLVPVKAAPKFEEPVQIKFEENLVNFEFKLATTKDAQIKWTRNGGDIVDSDKYKLTEDNGVYRLTVFNVEPSTDAGDYLLTVVSPGGTLKCTATLDIKAPEKIVPAPKFEEPVQICLEENAAKFEFKMVSNEENKITWSRNGEEIKESKKYKMTSGSDGKCSLVVFDLDPATDAGDYLLHIANPGGNLKCTASLEIEAPEKKPPPPTFEKPLSIDFDGSSANFSCKIASEADVTVVWMRNEEEIKESGKYKISSADAGVYTLTVCDVDAATDAGDYVLVASSSGGKLKCTATLDIEPPEERPPAPTFEKPVQISIEGNSAKFECQLNASEDTVVSWSRKGNDLSNSDKYELKSEKSVYSLTVLNVDAASDAGDYLFTAKNAGGSLKCTASLSVQEPEARPPAPSFEKPVQISFDGEAARFECKLNMTEDTTLTWSYKGAELESSDKYVLGSEGGVVSLTVQNVDPESDAGDYVLTAVNPGGKLTCTASLNIEVEEETESEEESSEEEESEEEESEEEESEEEESEEEESEEEESEEED</sequence>
<dbReference type="InterPro" id="IPR036179">
    <property type="entry name" value="Ig-like_dom_sf"/>
</dbReference>
<dbReference type="InterPro" id="IPR013783">
    <property type="entry name" value="Ig-like_fold"/>
</dbReference>
<evidence type="ECO:0000313" key="9">
    <source>
        <dbReference type="Proteomes" id="UP000014760"/>
    </source>
</evidence>
<feature type="compositionally biased region" description="Acidic residues" evidence="5">
    <location>
        <begin position="2242"/>
        <end position="2288"/>
    </location>
</feature>
<evidence type="ECO:0000256" key="5">
    <source>
        <dbReference type="SAM" id="MobiDB-lite"/>
    </source>
</evidence>
<dbReference type="FunFam" id="2.60.40.10:FF:000107">
    <property type="entry name" value="Myosin, light chain kinase a"/>
    <property type="match status" value="3"/>
</dbReference>
<feature type="domain" description="Ig-like" evidence="6">
    <location>
        <begin position="2052"/>
        <end position="2142"/>
    </location>
</feature>
<feature type="compositionally biased region" description="Basic and acidic residues" evidence="5">
    <location>
        <begin position="792"/>
        <end position="809"/>
    </location>
</feature>
<dbReference type="InterPro" id="IPR003598">
    <property type="entry name" value="Ig_sub2"/>
</dbReference>
<dbReference type="SMART" id="SM00409">
    <property type="entry name" value="IG"/>
    <property type="match status" value="9"/>
</dbReference>
<dbReference type="GO" id="GO:0045989">
    <property type="term" value="P:positive regulation of striated muscle contraction"/>
    <property type="evidence" value="ECO:0007669"/>
    <property type="project" value="UniProtKB-ARBA"/>
</dbReference>
<accession>R7TQ54</accession>
<dbReference type="Proteomes" id="UP000014760">
    <property type="component" value="Unassembled WGS sequence"/>
</dbReference>
<dbReference type="FunFam" id="2.60.40.10:FF:000425">
    <property type="entry name" value="Myosin light chain kinase"/>
    <property type="match status" value="1"/>
</dbReference>
<feature type="region of interest" description="Disordered" evidence="5">
    <location>
        <begin position="1040"/>
        <end position="1585"/>
    </location>
</feature>
<dbReference type="EMBL" id="AMQN01011565">
    <property type="status" value="NOT_ANNOTATED_CDS"/>
    <property type="molecule type" value="Genomic_DNA"/>
</dbReference>
<dbReference type="HOGENOM" id="CLU_230276_0_0_1"/>
<evidence type="ECO:0000259" key="6">
    <source>
        <dbReference type="PROSITE" id="PS50835"/>
    </source>
</evidence>
<feature type="domain" description="Ig-like" evidence="6">
    <location>
        <begin position="1949"/>
        <end position="2044"/>
    </location>
</feature>
<evidence type="ECO:0000256" key="4">
    <source>
        <dbReference type="ARBA" id="ARBA00023319"/>
    </source>
</evidence>
<feature type="compositionally biased region" description="Polar residues" evidence="5">
    <location>
        <begin position="539"/>
        <end position="554"/>
    </location>
</feature>
<dbReference type="OMA" id="GAPIKTG"/>
<dbReference type="OrthoDB" id="504170at2759"/>
<dbReference type="InterPro" id="IPR003599">
    <property type="entry name" value="Ig_sub"/>
</dbReference>
<feature type="domain" description="Ig-like" evidence="6">
    <location>
        <begin position="672"/>
        <end position="761"/>
    </location>
</feature>
<evidence type="ECO:0000256" key="3">
    <source>
        <dbReference type="ARBA" id="ARBA00023157"/>
    </source>
</evidence>
<proteinExistence type="predicted"/>
<reference evidence="8" key="3">
    <citation type="submission" date="2015-06" db="UniProtKB">
        <authorList>
            <consortium name="EnsemblMetazoa"/>
        </authorList>
    </citation>
    <scope>IDENTIFICATION</scope>
</reference>
<evidence type="ECO:0000256" key="1">
    <source>
        <dbReference type="ARBA" id="ARBA00004496"/>
    </source>
</evidence>
<feature type="region of interest" description="Disordered" evidence="5">
    <location>
        <begin position="2241"/>
        <end position="2288"/>
    </location>
</feature>
<dbReference type="Pfam" id="PF07679">
    <property type="entry name" value="I-set"/>
    <property type="match status" value="9"/>
</dbReference>
<feature type="region of interest" description="Disordered" evidence="5">
    <location>
        <begin position="792"/>
        <end position="875"/>
    </location>
</feature>
<feature type="compositionally biased region" description="Basic and acidic residues" evidence="5">
    <location>
        <begin position="1111"/>
        <end position="1120"/>
    </location>
</feature>
<feature type="domain" description="Ig-like" evidence="6">
    <location>
        <begin position="2150"/>
        <end position="2240"/>
    </location>
</feature>
<feature type="compositionally biased region" description="Basic and acidic residues" evidence="5">
    <location>
        <begin position="1358"/>
        <end position="1374"/>
    </location>
</feature>
<feature type="compositionally biased region" description="Polar residues" evidence="5">
    <location>
        <begin position="240"/>
        <end position="249"/>
    </location>
</feature>
<feature type="region of interest" description="Disordered" evidence="5">
    <location>
        <begin position="539"/>
        <end position="566"/>
    </location>
</feature>
<name>R7TQ54_CAPTE</name>
<feature type="compositionally biased region" description="Basic and acidic residues" evidence="5">
    <location>
        <begin position="1286"/>
        <end position="1302"/>
    </location>
</feature>
<feature type="compositionally biased region" description="Basic and acidic residues" evidence="5">
    <location>
        <begin position="836"/>
        <end position="846"/>
    </location>
</feature>
<dbReference type="GO" id="GO:0060298">
    <property type="term" value="P:positive regulation of sarcomere organization"/>
    <property type="evidence" value="ECO:0007669"/>
    <property type="project" value="UniProtKB-ARBA"/>
</dbReference>